<comment type="caution">
    <text evidence="2">The sequence shown here is derived from an EMBL/GenBank/DDBJ whole genome shotgun (WGS) entry which is preliminary data.</text>
</comment>
<gene>
    <name evidence="2" type="ORF">DYH56_11780</name>
</gene>
<evidence type="ECO:0000313" key="2">
    <source>
        <dbReference type="EMBL" id="REI40245.1"/>
    </source>
</evidence>
<feature type="signal peptide" evidence="1">
    <location>
        <begin position="1"/>
        <end position="19"/>
    </location>
</feature>
<sequence length="447" mass="49543">MKSYKIFILFLLVSMSIFADKPATPPGQEKKVPVVTTKNDVIKGTAIPYEMTITSGNGGGNEIVKGWVDYLVYKSDTREIQIVLECKNSGEKDVKELYEKIAENEPVTTFENEVKIGRYYTLSQDGNIWTLTYTSNLKAEPGDEVEISFYIGKGGLNGNGNLITVKYRVPYSPFDIEVKTYEELYQKEKSNSIKDGYKFTKGGLGSNNLNPAIYVVVPENKDSDKKGQRIKKIKIEKLNADGSLIAEKTLDLSGKTGDVGISFNFSREGANRVRITPVNEYGMEGKSEELKFVVDTRVNTSYLDNEIIGSLNGEDVEVDLSKIEELSGVEGYEYMFTVEGKKSEKIIKRDLEGKSFTAPAEGSIDGIITIDTSGFTGGSKGTLLFTVYDKLGNKKTYEKTYFIPAKPTGIIAKVSGEMKQRNSRIKIVTEGSEDNFGVDSNIDRSSE</sequence>
<dbReference type="EMBL" id="QUAJ01000022">
    <property type="protein sequence ID" value="REI40245.1"/>
    <property type="molecule type" value="Genomic_DNA"/>
</dbReference>
<proteinExistence type="predicted"/>
<keyword evidence="1" id="KW-0732">Signal</keyword>
<name>A0ABX9KEW2_9FUSO</name>
<dbReference type="Proteomes" id="UP000263486">
    <property type="component" value="Unassembled WGS sequence"/>
</dbReference>
<keyword evidence="3" id="KW-1185">Reference proteome</keyword>
<evidence type="ECO:0000313" key="3">
    <source>
        <dbReference type="Proteomes" id="UP000263486"/>
    </source>
</evidence>
<feature type="chain" id="PRO_5045659772" evidence="1">
    <location>
        <begin position="20"/>
        <end position="447"/>
    </location>
</feature>
<accession>A0ABX9KEW2</accession>
<evidence type="ECO:0000256" key="1">
    <source>
        <dbReference type="SAM" id="SignalP"/>
    </source>
</evidence>
<reference evidence="2 3" key="1">
    <citation type="submission" date="2018-08" db="EMBL/GenBank/DDBJ databases">
        <title>Draft genome sequence of Psychrilyobacter sp. strain SD5 isolated from Black Sea water.</title>
        <authorList>
            <person name="Yadav S."/>
            <person name="Villanueva L."/>
            <person name="Damste J.S.S."/>
        </authorList>
    </citation>
    <scope>NUCLEOTIDE SEQUENCE [LARGE SCALE GENOMIC DNA]</scope>
    <source>
        <strain evidence="2 3">SD5</strain>
    </source>
</reference>
<organism evidence="2 3">
    <name type="scientific">Psychrilyobacter piezotolerans</name>
    <dbReference type="NCBI Taxonomy" id="2293438"/>
    <lineage>
        <taxon>Bacteria</taxon>
        <taxon>Fusobacteriati</taxon>
        <taxon>Fusobacteriota</taxon>
        <taxon>Fusobacteriia</taxon>
        <taxon>Fusobacteriales</taxon>
        <taxon>Fusobacteriaceae</taxon>
        <taxon>Psychrilyobacter</taxon>
    </lineage>
</organism>
<dbReference type="RefSeq" id="WP_114643074.1">
    <property type="nucleotide sequence ID" value="NZ_JAACIO010000022.1"/>
</dbReference>
<protein>
    <submittedName>
        <fullName evidence="2">Uncharacterized protein</fullName>
    </submittedName>
</protein>